<evidence type="ECO:0000256" key="3">
    <source>
        <dbReference type="ARBA" id="ARBA00022553"/>
    </source>
</evidence>
<feature type="signal peptide" evidence="6">
    <location>
        <begin position="1"/>
        <end position="24"/>
    </location>
</feature>
<reference evidence="8 9" key="1">
    <citation type="submission" date="2024-02" db="EMBL/GenBank/DDBJ databases">
        <authorList>
            <person name="Vignale AGUSTIN F."/>
            <person name="Sosa J E."/>
            <person name="Modenutti C."/>
        </authorList>
    </citation>
    <scope>NUCLEOTIDE SEQUENCE [LARGE SCALE GENOMIC DNA]</scope>
</reference>
<feature type="transmembrane region" description="Helical" evidence="5">
    <location>
        <begin position="268"/>
        <end position="292"/>
    </location>
</feature>
<keyword evidence="3" id="KW-0597">Phosphoprotein</keyword>
<organism evidence="8 9">
    <name type="scientific">Ilex paraguariensis</name>
    <name type="common">yerba mate</name>
    <dbReference type="NCBI Taxonomy" id="185542"/>
    <lineage>
        <taxon>Eukaryota</taxon>
        <taxon>Viridiplantae</taxon>
        <taxon>Streptophyta</taxon>
        <taxon>Embryophyta</taxon>
        <taxon>Tracheophyta</taxon>
        <taxon>Spermatophyta</taxon>
        <taxon>Magnoliopsida</taxon>
        <taxon>eudicotyledons</taxon>
        <taxon>Gunneridae</taxon>
        <taxon>Pentapetalae</taxon>
        <taxon>asterids</taxon>
        <taxon>campanulids</taxon>
        <taxon>Aquifoliales</taxon>
        <taxon>Aquifoliaceae</taxon>
        <taxon>Ilex</taxon>
    </lineage>
</organism>
<dbReference type="PANTHER" id="PTHR43719">
    <property type="entry name" value="TWO-COMPONENT HISTIDINE KINASE"/>
    <property type="match status" value="1"/>
</dbReference>
<dbReference type="InterPro" id="IPR036890">
    <property type="entry name" value="HATPase_C_sf"/>
</dbReference>
<protein>
    <recommendedName>
        <fullName evidence="2">histidine kinase</fullName>
        <ecNumber evidence="2">2.7.13.3</ecNumber>
    </recommendedName>
</protein>
<dbReference type="Pfam" id="PF02518">
    <property type="entry name" value="HATPase_c"/>
    <property type="match status" value="1"/>
</dbReference>
<dbReference type="PANTHER" id="PTHR43719:SF75">
    <property type="entry name" value="HISTIDINE KINASE CKI1"/>
    <property type="match status" value="1"/>
</dbReference>
<feature type="region of interest" description="Disordered" evidence="4">
    <location>
        <begin position="677"/>
        <end position="759"/>
    </location>
</feature>
<dbReference type="InterPro" id="IPR050956">
    <property type="entry name" value="2C_system_His_kinase"/>
</dbReference>
<sequence length="759" mass="83645">MKFSSLIVLRPVCFFIVLVRRVEDEVKLISHQIHQNLLSEIENIAAVFIPMNSSATNLVRVFSSSIDEPELPFSSIETKPVNRDTGKLYGEAVESLPLVTVKASWFQEALNSTNGNASIGTGWINGQDLLFLNTVGMDGRGAISLGFPVKSVLDFFSGVSRNGGSLYLATMDGKVLGEGIPNTHMVLVGNSVSIQLLKPNGDQIGQVGNVTCEPNDGALRASILNIWEMKFMFYCSPMEIQILGVQSVYVLAMAHKGLKSVINKNIEFAFMLLKLMIGAMVLSIFIFVFFVVRAARREMYLYVALINQMEATQQTERKSMNKSLAFASASHNVRASLAGVTGLIAICHNQVSPGSELETNLTPMVACTKDLLGILNSILDTSKIEAGKMLLEEEVFDLALLLEDVVDLYHPLGMKKGVDVVLDPYDGSITKLSHVKGDRGKLKQILCNLLSNAVKFTPEGHVSVRAWARKPRFENSILASNQNNSIGCISCFCFKNDKSYNDLEAMNNTLQQDPKHMEFAFEVNDKEKGIPKEKQKSVFENYVQVKETAPGQAGTGLGLGIVQSLIRLMGGEIGILNKEVGEKGTCFKFNTFLTVCETDTSGNESEDDNESHGGYISSDSYQHSGPNKPSAQSINAQGLDKDKLPPTDLIISKPFHCSRLYQVINLLPEFGGITPATPPKIEGENTNHSGKVPTKSSTSASKTHLMPRLRYSRAQNLPTHQGEIKELGDPSTNKPDVDRIREELRMRREEERDEKRIRE</sequence>
<dbReference type="GO" id="GO:0004673">
    <property type="term" value="F:protein histidine kinase activity"/>
    <property type="evidence" value="ECO:0007669"/>
    <property type="project" value="UniProtKB-EC"/>
</dbReference>
<dbReference type="Gene3D" id="3.30.565.10">
    <property type="entry name" value="Histidine kinase-like ATPase, C-terminal domain"/>
    <property type="match status" value="1"/>
</dbReference>
<feature type="chain" id="PRO_5044785689" description="histidine kinase" evidence="6">
    <location>
        <begin position="25"/>
        <end position="759"/>
    </location>
</feature>
<dbReference type="InterPro" id="IPR004358">
    <property type="entry name" value="Sig_transdc_His_kin-like_C"/>
</dbReference>
<dbReference type="PROSITE" id="PS50109">
    <property type="entry name" value="HIS_KIN"/>
    <property type="match status" value="1"/>
</dbReference>
<evidence type="ECO:0000256" key="2">
    <source>
        <dbReference type="ARBA" id="ARBA00012438"/>
    </source>
</evidence>
<evidence type="ECO:0000313" key="8">
    <source>
        <dbReference type="EMBL" id="CAK9183093.1"/>
    </source>
</evidence>
<keyword evidence="5" id="KW-0472">Membrane</keyword>
<dbReference type="Gene3D" id="1.10.287.130">
    <property type="match status" value="1"/>
</dbReference>
<keyword evidence="5" id="KW-0812">Transmembrane</keyword>
<evidence type="ECO:0000256" key="5">
    <source>
        <dbReference type="SAM" id="Phobius"/>
    </source>
</evidence>
<evidence type="ECO:0000256" key="4">
    <source>
        <dbReference type="SAM" id="MobiDB-lite"/>
    </source>
</evidence>
<name>A0ABC8UPV4_9AQUA</name>
<feature type="compositionally biased region" description="Polar residues" evidence="4">
    <location>
        <begin position="617"/>
        <end position="636"/>
    </location>
</feature>
<feature type="domain" description="Histidine kinase" evidence="7">
    <location>
        <begin position="328"/>
        <end position="595"/>
    </location>
</feature>
<keyword evidence="6" id="KW-0732">Signal</keyword>
<comment type="caution">
    <text evidence="8">The sequence shown here is derived from an EMBL/GenBank/DDBJ whole genome shotgun (WGS) entry which is preliminary data.</text>
</comment>
<dbReference type="SUPFAM" id="SSF55874">
    <property type="entry name" value="ATPase domain of HSP90 chaperone/DNA topoisomerase II/histidine kinase"/>
    <property type="match status" value="1"/>
</dbReference>
<dbReference type="EC" id="2.7.13.3" evidence="2"/>
<dbReference type="InterPro" id="IPR036097">
    <property type="entry name" value="HisK_dim/P_sf"/>
</dbReference>
<accession>A0ABC8UPV4</accession>
<evidence type="ECO:0000259" key="7">
    <source>
        <dbReference type="PROSITE" id="PS50109"/>
    </source>
</evidence>
<dbReference type="InterPro" id="IPR003594">
    <property type="entry name" value="HATPase_dom"/>
</dbReference>
<dbReference type="AlphaFoldDB" id="A0ABC8UPV4"/>
<dbReference type="SMART" id="SM00387">
    <property type="entry name" value="HATPase_c"/>
    <property type="match status" value="1"/>
</dbReference>
<evidence type="ECO:0000313" key="9">
    <source>
        <dbReference type="Proteomes" id="UP001642360"/>
    </source>
</evidence>
<comment type="catalytic activity">
    <reaction evidence="1">
        <text>ATP + protein L-histidine = ADP + protein N-phospho-L-histidine.</text>
        <dbReference type="EC" id="2.7.13.3"/>
    </reaction>
</comment>
<dbReference type="PRINTS" id="PR00344">
    <property type="entry name" value="BCTRLSENSOR"/>
</dbReference>
<keyword evidence="5" id="KW-1133">Transmembrane helix</keyword>
<gene>
    <name evidence="8" type="ORF">ILEXP_LOCUS53331</name>
</gene>
<feature type="compositionally biased region" description="Basic and acidic residues" evidence="4">
    <location>
        <begin position="735"/>
        <end position="759"/>
    </location>
</feature>
<dbReference type="Proteomes" id="UP001642360">
    <property type="component" value="Unassembled WGS sequence"/>
</dbReference>
<dbReference type="SUPFAM" id="SSF47384">
    <property type="entry name" value="Homodimeric domain of signal transducing histidine kinase"/>
    <property type="match status" value="1"/>
</dbReference>
<proteinExistence type="predicted"/>
<feature type="region of interest" description="Disordered" evidence="4">
    <location>
        <begin position="599"/>
        <end position="641"/>
    </location>
</feature>
<feature type="compositionally biased region" description="Polar residues" evidence="4">
    <location>
        <begin position="684"/>
        <end position="702"/>
    </location>
</feature>
<evidence type="ECO:0000256" key="1">
    <source>
        <dbReference type="ARBA" id="ARBA00000085"/>
    </source>
</evidence>
<evidence type="ECO:0000256" key="6">
    <source>
        <dbReference type="SAM" id="SignalP"/>
    </source>
</evidence>
<dbReference type="EMBL" id="CAUOFW020008503">
    <property type="protein sequence ID" value="CAK9183093.1"/>
    <property type="molecule type" value="Genomic_DNA"/>
</dbReference>
<dbReference type="InterPro" id="IPR005467">
    <property type="entry name" value="His_kinase_dom"/>
</dbReference>
<keyword evidence="9" id="KW-1185">Reference proteome</keyword>